<feature type="domain" description="CAAX prenyl protease 2/Lysostaphin resistance protein A-like" evidence="3">
    <location>
        <begin position="120"/>
        <end position="215"/>
    </location>
</feature>
<evidence type="ECO:0000256" key="1">
    <source>
        <dbReference type="ARBA" id="ARBA00009067"/>
    </source>
</evidence>
<dbReference type="InterPro" id="IPR003675">
    <property type="entry name" value="Rce1/LyrA-like_dom"/>
</dbReference>
<dbReference type="RefSeq" id="WP_004228904.1">
    <property type="nucleotide sequence ID" value="NZ_AEUV02000002.1"/>
</dbReference>
<dbReference type="PANTHER" id="PTHR36435">
    <property type="entry name" value="SLR1288 PROTEIN"/>
    <property type="match status" value="1"/>
</dbReference>
<accession>G5JRH7</accession>
<dbReference type="PANTHER" id="PTHR36435:SF1">
    <property type="entry name" value="CAAX AMINO TERMINAL PROTEASE FAMILY PROTEIN"/>
    <property type="match status" value="1"/>
</dbReference>
<organism evidence="4 5">
    <name type="scientific">Streptococcus criceti HS-6</name>
    <dbReference type="NCBI Taxonomy" id="873449"/>
    <lineage>
        <taxon>Bacteria</taxon>
        <taxon>Bacillati</taxon>
        <taxon>Bacillota</taxon>
        <taxon>Bacilli</taxon>
        <taxon>Lactobacillales</taxon>
        <taxon>Streptococcaceae</taxon>
        <taxon>Streptococcus</taxon>
    </lineage>
</organism>
<dbReference type="OrthoDB" id="8607342at2"/>
<keyword evidence="2" id="KW-0472">Membrane</keyword>
<feature type="transmembrane region" description="Helical" evidence="2">
    <location>
        <begin position="73"/>
        <end position="95"/>
    </location>
</feature>
<feature type="transmembrane region" description="Helical" evidence="2">
    <location>
        <begin position="154"/>
        <end position="173"/>
    </location>
</feature>
<feature type="transmembrane region" description="Helical" evidence="2">
    <location>
        <begin position="204"/>
        <end position="226"/>
    </location>
</feature>
<dbReference type="Proteomes" id="UP000004322">
    <property type="component" value="Unassembled WGS sequence"/>
</dbReference>
<feature type="transmembrane region" description="Helical" evidence="2">
    <location>
        <begin position="179"/>
        <end position="197"/>
    </location>
</feature>
<evidence type="ECO:0000256" key="2">
    <source>
        <dbReference type="SAM" id="Phobius"/>
    </source>
</evidence>
<sequence>MKTLLDKLKWIGLAFAFLFLDFLAQTLFLAHKQLSHTGPALIASLGLTAVAVLAWLSLRLLKEPMTLKKIKWDMYALYVGIGTVILFVIKIIGGIIHQLMTHTTTSANQAAIDSLGMPIYLYFIFAVVFAPIFEEIIFRKCLFEKLFGFGRWKWLGLIVTSFLFGLLHLWSSLDNLMSLGLWITYAGMGLVIGFTTMMNKRIEFGYSIHVINNAIAVFFILLMQIVQ</sequence>
<keyword evidence="5" id="KW-1185">Reference proteome</keyword>
<feature type="transmembrane region" description="Helical" evidence="2">
    <location>
        <begin position="115"/>
        <end position="133"/>
    </location>
</feature>
<dbReference type="GO" id="GO:0004175">
    <property type="term" value="F:endopeptidase activity"/>
    <property type="evidence" value="ECO:0007669"/>
    <property type="project" value="UniProtKB-ARBA"/>
</dbReference>
<dbReference type="EMBL" id="AEUV02000002">
    <property type="protein sequence ID" value="EHI74964.1"/>
    <property type="molecule type" value="Genomic_DNA"/>
</dbReference>
<dbReference type="GO" id="GO:0080120">
    <property type="term" value="P:CAAX-box protein maturation"/>
    <property type="evidence" value="ECO:0007669"/>
    <property type="project" value="UniProtKB-ARBA"/>
</dbReference>
<gene>
    <name evidence="4" type="ORF">STRCR_1985</name>
</gene>
<comment type="similarity">
    <text evidence="1">Belongs to the UPF0177 family.</text>
</comment>
<dbReference type="eggNOG" id="COG1266">
    <property type="taxonomic scope" value="Bacteria"/>
</dbReference>
<evidence type="ECO:0000313" key="4">
    <source>
        <dbReference type="EMBL" id="EHI74964.1"/>
    </source>
</evidence>
<dbReference type="InterPro" id="IPR052710">
    <property type="entry name" value="CAAX_protease"/>
</dbReference>
<name>G5JRH7_STRCG</name>
<feature type="transmembrane region" description="Helical" evidence="2">
    <location>
        <begin position="40"/>
        <end position="61"/>
    </location>
</feature>
<keyword evidence="2" id="KW-1133">Transmembrane helix</keyword>
<proteinExistence type="inferred from homology"/>
<evidence type="ECO:0000313" key="5">
    <source>
        <dbReference type="Proteomes" id="UP000004322"/>
    </source>
</evidence>
<comment type="caution">
    <text evidence="4">The sequence shown here is derived from an EMBL/GenBank/DDBJ whole genome shotgun (WGS) entry which is preliminary data.</text>
</comment>
<dbReference type="AlphaFoldDB" id="G5JRH7"/>
<reference evidence="4" key="1">
    <citation type="submission" date="2011-07" db="EMBL/GenBank/DDBJ databases">
        <authorList>
            <person name="Stanhope M.J."/>
            <person name="Durkin A.S."/>
            <person name="Hostetler J."/>
            <person name="Kim M."/>
            <person name="Radune D."/>
            <person name="Singh I."/>
            <person name="Town C.D."/>
        </authorList>
    </citation>
    <scope>NUCLEOTIDE SEQUENCE [LARGE SCALE GENOMIC DNA]</scope>
    <source>
        <strain evidence="4">HS-6</strain>
    </source>
</reference>
<dbReference type="Pfam" id="PF02517">
    <property type="entry name" value="Rce1-like"/>
    <property type="match status" value="1"/>
</dbReference>
<protein>
    <submittedName>
        <fullName evidence="4">Membrane protein</fullName>
    </submittedName>
</protein>
<evidence type="ECO:0000259" key="3">
    <source>
        <dbReference type="Pfam" id="PF02517"/>
    </source>
</evidence>
<keyword evidence="2" id="KW-0812">Transmembrane</keyword>